<gene>
    <name evidence="2" type="ORF">Tci_909089</name>
</gene>
<feature type="non-terminal residue" evidence="2">
    <location>
        <position position="1"/>
    </location>
</feature>
<protein>
    <submittedName>
        <fullName evidence="2">Uncharacterized protein</fullName>
    </submittedName>
</protein>
<organism evidence="2">
    <name type="scientific">Tanacetum cinerariifolium</name>
    <name type="common">Dalmatian daisy</name>
    <name type="synonym">Chrysanthemum cinerariifolium</name>
    <dbReference type="NCBI Taxonomy" id="118510"/>
    <lineage>
        <taxon>Eukaryota</taxon>
        <taxon>Viridiplantae</taxon>
        <taxon>Streptophyta</taxon>
        <taxon>Embryophyta</taxon>
        <taxon>Tracheophyta</taxon>
        <taxon>Spermatophyta</taxon>
        <taxon>Magnoliopsida</taxon>
        <taxon>eudicotyledons</taxon>
        <taxon>Gunneridae</taxon>
        <taxon>Pentapetalae</taxon>
        <taxon>asterids</taxon>
        <taxon>campanulids</taxon>
        <taxon>Asterales</taxon>
        <taxon>Asteraceae</taxon>
        <taxon>Asteroideae</taxon>
        <taxon>Anthemideae</taxon>
        <taxon>Anthemidinae</taxon>
        <taxon>Tanacetum</taxon>
    </lineage>
</organism>
<feature type="region of interest" description="Disordered" evidence="1">
    <location>
        <begin position="30"/>
        <end position="80"/>
    </location>
</feature>
<accession>A0A699VRT1</accession>
<comment type="caution">
    <text evidence="2">The sequence shown here is derived from an EMBL/GenBank/DDBJ whole genome shotgun (WGS) entry which is preliminary data.</text>
</comment>
<feature type="non-terminal residue" evidence="2">
    <location>
        <position position="80"/>
    </location>
</feature>
<dbReference type="AlphaFoldDB" id="A0A699VRT1"/>
<sequence>STPIPSLKEYFREWTRSYRMEALRGSSWYVVESNPEEDPEEYEDDETEDGPVDYPIDERDDGDDDDGNSSGYDADNKDED</sequence>
<dbReference type="EMBL" id="BKCJ011481065">
    <property type="protein sequence ID" value="GFD37120.1"/>
    <property type="molecule type" value="Genomic_DNA"/>
</dbReference>
<feature type="compositionally biased region" description="Acidic residues" evidence="1">
    <location>
        <begin position="58"/>
        <end position="67"/>
    </location>
</feature>
<reference evidence="2" key="1">
    <citation type="journal article" date="2019" name="Sci. Rep.">
        <title>Draft genome of Tanacetum cinerariifolium, the natural source of mosquito coil.</title>
        <authorList>
            <person name="Yamashiro T."/>
            <person name="Shiraishi A."/>
            <person name="Satake H."/>
            <person name="Nakayama K."/>
        </authorList>
    </citation>
    <scope>NUCLEOTIDE SEQUENCE</scope>
</reference>
<proteinExistence type="predicted"/>
<evidence type="ECO:0000256" key="1">
    <source>
        <dbReference type="SAM" id="MobiDB-lite"/>
    </source>
</evidence>
<feature type="compositionally biased region" description="Acidic residues" evidence="1">
    <location>
        <begin position="34"/>
        <end position="51"/>
    </location>
</feature>
<name>A0A699VRT1_TANCI</name>
<evidence type="ECO:0000313" key="2">
    <source>
        <dbReference type="EMBL" id="GFD37120.1"/>
    </source>
</evidence>